<evidence type="ECO:0000256" key="6">
    <source>
        <dbReference type="ARBA" id="ARBA00022769"/>
    </source>
</evidence>
<dbReference type="Gene3D" id="4.10.860.10">
    <property type="entry name" value="UVR domain"/>
    <property type="match status" value="1"/>
</dbReference>
<dbReference type="InterPro" id="IPR006935">
    <property type="entry name" value="Helicase/UvrB_N"/>
</dbReference>
<dbReference type="InterPro" id="IPR041471">
    <property type="entry name" value="UvrB_inter"/>
</dbReference>
<dbReference type="PROSITE" id="PS51192">
    <property type="entry name" value="HELICASE_ATP_BIND_1"/>
    <property type="match status" value="1"/>
</dbReference>
<dbReference type="InterPro" id="IPR036876">
    <property type="entry name" value="UVR_dom_sf"/>
</dbReference>
<keyword evidence="9 12" id="KW-0234">DNA repair</keyword>
<dbReference type="InterPro" id="IPR024759">
    <property type="entry name" value="UvrB_YAD/RRR_dom"/>
</dbReference>
<keyword evidence="8 12" id="KW-0267">Excision nuclease</keyword>
<keyword evidence="12 13" id="KW-0742">SOS response</keyword>
<evidence type="ECO:0000259" key="14">
    <source>
        <dbReference type="PROSITE" id="PS50151"/>
    </source>
</evidence>
<dbReference type="Pfam" id="PF04851">
    <property type="entry name" value="ResIII"/>
    <property type="match status" value="1"/>
</dbReference>
<dbReference type="Gene3D" id="3.40.50.300">
    <property type="entry name" value="P-loop containing nucleotide triphosphate hydrolases"/>
    <property type="match status" value="3"/>
</dbReference>
<dbReference type="GO" id="GO:0009432">
    <property type="term" value="P:SOS response"/>
    <property type="evidence" value="ECO:0007669"/>
    <property type="project" value="UniProtKB-UniRule"/>
</dbReference>
<dbReference type="InterPro" id="IPR001650">
    <property type="entry name" value="Helicase_C-like"/>
</dbReference>
<keyword evidence="4 12" id="KW-0547">Nucleotide-binding</keyword>
<evidence type="ECO:0000256" key="3">
    <source>
        <dbReference type="ARBA" id="ARBA00022490"/>
    </source>
</evidence>
<dbReference type="PANTHER" id="PTHR24029">
    <property type="entry name" value="UVRABC SYSTEM PROTEIN B"/>
    <property type="match status" value="1"/>
</dbReference>
<evidence type="ECO:0000256" key="9">
    <source>
        <dbReference type="ARBA" id="ARBA00023204"/>
    </source>
</evidence>
<dbReference type="PANTHER" id="PTHR24029:SF0">
    <property type="entry name" value="UVRABC SYSTEM PROTEIN B"/>
    <property type="match status" value="1"/>
</dbReference>
<dbReference type="GO" id="GO:0006289">
    <property type="term" value="P:nucleotide-excision repair"/>
    <property type="evidence" value="ECO:0007669"/>
    <property type="project" value="UniProtKB-UniRule"/>
</dbReference>
<dbReference type="GO" id="GO:0009380">
    <property type="term" value="C:excinuclease repair complex"/>
    <property type="evidence" value="ECO:0007669"/>
    <property type="project" value="InterPro"/>
</dbReference>
<evidence type="ECO:0000313" key="17">
    <source>
        <dbReference type="EMBL" id="PJA46646.1"/>
    </source>
</evidence>
<dbReference type="SUPFAM" id="SSF52540">
    <property type="entry name" value="P-loop containing nucleoside triphosphate hydrolases"/>
    <property type="match status" value="2"/>
</dbReference>
<dbReference type="InterPro" id="IPR014001">
    <property type="entry name" value="Helicase_ATP-bd"/>
</dbReference>
<dbReference type="GO" id="GO:0003677">
    <property type="term" value="F:DNA binding"/>
    <property type="evidence" value="ECO:0007669"/>
    <property type="project" value="UniProtKB-UniRule"/>
</dbReference>
<dbReference type="CDD" id="cd18790">
    <property type="entry name" value="SF2_C_UvrB"/>
    <property type="match status" value="1"/>
</dbReference>
<name>A0A2M7XFY5_9BACT</name>
<dbReference type="GO" id="GO:0005737">
    <property type="term" value="C:cytoplasm"/>
    <property type="evidence" value="ECO:0007669"/>
    <property type="project" value="UniProtKB-SubCell"/>
</dbReference>
<dbReference type="SUPFAM" id="SSF46600">
    <property type="entry name" value="C-terminal UvrC-binding domain of UvrB"/>
    <property type="match status" value="1"/>
</dbReference>
<feature type="domain" description="Helicase ATP-binding" evidence="15">
    <location>
        <begin position="25"/>
        <end position="170"/>
    </location>
</feature>
<evidence type="ECO:0000259" key="16">
    <source>
        <dbReference type="PROSITE" id="PS51194"/>
    </source>
</evidence>
<comment type="domain">
    <text evidence="12">The beta-hairpin motif is involved in DNA binding.</text>
</comment>
<dbReference type="Pfam" id="PF00271">
    <property type="entry name" value="Helicase_C"/>
    <property type="match status" value="1"/>
</dbReference>
<dbReference type="NCBIfam" id="TIGR00631">
    <property type="entry name" value="uvrb"/>
    <property type="match status" value="1"/>
</dbReference>
<evidence type="ECO:0000313" key="18">
    <source>
        <dbReference type="Proteomes" id="UP000231263"/>
    </source>
</evidence>
<sequence length="683" mass="78035">MAKFKLESKYKPAGDQPLAIQKLVGGLKEGLQKQTLLGVTGSGKTFTIANVIEQAQKPTLVIAHNKTLAAQLTNEFREFFPEAAVEYFVSYYDYYQPEAYMPRSDTYIEKEAQINQEIDRLRHSATQSLLTRKDVIIVASVSCIYGLGSPTEYKKTVVHLTTGDKIDRSEFLRKLVSMYFERTNADVDRGQFRAKGDVIEVMPKSDNSSIYRLIIEGEELIEIFELDPVSRRIKERLKDLWLFPAKHYVVGSESLEGAIRSIEDELKMRLLRLKKESKLLEYERLNRRTRYDIEMLRNVGYTNGIENYSRHFEGRPEGEPADTLMAYFPDDFLTVIDESHVTVPQIRAMYAGDQARKNTLVEHGFRLPSAKDNRPLQFDEFEERTHQTIYVSATPGDYENEMSSQIVEQIVRPTGLIDPEVIIRPVTEMPCEVKSDCKGCKKCEDNKGQIDDLIPRIIERAELGERTLVTTLTKQMAEDLTQYLKEAGVKVEYIHSDIKTFDRVEILTDLRKGVYDCVVGVNLLREGLDLPEVSLVAILDADKEGFLRSETSLVQTIGRAARHLNGLVVAYADKMTGSLERALKETDRRRKIQVVYNKKHKITPKSVIKNINDIRAVLGHDLDTADTSQILKIEMMAEPHEIRLVIKEKEEEMAKAAANLNFETAAVIRDEIEVLQKELKNKK</sequence>
<dbReference type="Pfam" id="PF02151">
    <property type="entry name" value="UVR"/>
    <property type="match status" value="1"/>
</dbReference>
<dbReference type="EMBL" id="PFWT01000009">
    <property type="protein sequence ID" value="PJA46646.1"/>
    <property type="molecule type" value="Genomic_DNA"/>
</dbReference>
<dbReference type="CDD" id="cd17916">
    <property type="entry name" value="DEXHc_UvrB"/>
    <property type="match status" value="1"/>
</dbReference>
<dbReference type="PROSITE" id="PS50151">
    <property type="entry name" value="UVR"/>
    <property type="match status" value="1"/>
</dbReference>
<comment type="caution">
    <text evidence="17">The sequence shown here is derived from an EMBL/GenBank/DDBJ whole genome shotgun (WGS) entry which is preliminary data.</text>
</comment>
<proteinExistence type="inferred from homology"/>
<feature type="domain" description="UVR" evidence="14">
    <location>
        <begin position="643"/>
        <end position="678"/>
    </location>
</feature>
<gene>
    <name evidence="12" type="primary">uvrB</name>
    <name evidence="17" type="ORF">CO173_02660</name>
</gene>
<evidence type="ECO:0000256" key="11">
    <source>
        <dbReference type="ARBA" id="ARBA00029504"/>
    </source>
</evidence>
<dbReference type="HAMAP" id="MF_00204">
    <property type="entry name" value="UvrB"/>
    <property type="match status" value="1"/>
</dbReference>
<dbReference type="GO" id="GO:0009381">
    <property type="term" value="F:excinuclease ABC activity"/>
    <property type="evidence" value="ECO:0007669"/>
    <property type="project" value="UniProtKB-UniRule"/>
</dbReference>
<dbReference type="PROSITE" id="PS51194">
    <property type="entry name" value="HELICASE_CTER"/>
    <property type="match status" value="1"/>
</dbReference>
<keyword evidence="5 12" id="KW-0227">DNA damage</keyword>
<reference evidence="18" key="1">
    <citation type="submission" date="2017-09" db="EMBL/GenBank/DDBJ databases">
        <title>Depth-based differentiation of microbial function through sediment-hosted aquifers and enrichment of novel symbionts in the deep terrestrial subsurface.</title>
        <authorList>
            <person name="Probst A.J."/>
            <person name="Ladd B."/>
            <person name="Jarett J.K."/>
            <person name="Geller-Mcgrath D.E."/>
            <person name="Sieber C.M.K."/>
            <person name="Emerson J.B."/>
            <person name="Anantharaman K."/>
            <person name="Thomas B.C."/>
            <person name="Malmstrom R."/>
            <person name="Stieglmeier M."/>
            <person name="Klingl A."/>
            <person name="Woyke T."/>
            <person name="Ryan C.M."/>
            <person name="Banfield J.F."/>
        </authorList>
    </citation>
    <scope>NUCLEOTIDE SEQUENCE [LARGE SCALE GENOMIC DNA]</scope>
</reference>
<comment type="subunit">
    <text evidence="10 12 13">Forms a heterotetramer with UvrA during the search for lesions. Interacts with UvrC in an incision complex.</text>
</comment>
<dbReference type="Pfam" id="PF17757">
    <property type="entry name" value="UvrB_inter"/>
    <property type="match status" value="1"/>
</dbReference>
<protein>
    <recommendedName>
        <fullName evidence="11 12">UvrABC system protein B</fullName>
        <shortName evidence="12">Protein UvrB</shortName>
    </recommendedName>
    <alternativeName>
        <fullName evidence="12">Excinuclease ABC subunit B</fullName>
    </alternativeName>
</protein>
<dbReference type="SMART" id="SM00487">
    <property type="entry name" value="DEXDc"/>
    <property type="match status" value="1"/>
</dbReference>
<dbReference type="GO" id="GO:0005524">
    <property type="term" value="F:ATP binding"/>
    <property type="evidence" value="ECO:0007669"/>
    <property type="project" value="UniProtKB-UniRule"/>
</dbReference>
<feature type="domain" description="Helicase C-terminal" evidence="16">
    <location>
        <begin position="449"/>
        <end position="615"/>
    </location>
</feature>
<evidence type="ECO:0000256" key="4">
    <source>
        <dbReference type="ARBA" id="ARBA00022741"/>
    </source>
</evidence>
<dbReference type="Proteomes" id="UP000231263">
    <property type="component" value="Unassembled WGS sequence"/>
</dbReference>
<dbReference type="InterPro" id="IPR027417">
    <property type="entry name" value="P-loop_NTPase"/>
</dbReference>
<comment type="similarity">
    <text evidence="2 12 13">Belongs to the UvrB family.</text>
</comment>
<evidence type="ECO:0000256" key="5">
    <source>
        <dbReference type="ARBA" id="ARBA00022763"/>
    </source>
</evidence>
<dbReference type="InterPro" id="IPR001943">
    <property type="entry name" value="UVR_dom"/>
</dbReference>
<keyword evidence="6 12" id="KW-0228">DNA excision</keyword>
<evidence type="ECO:0000256" key="2">
    <source>
        <dbReference type="ARBA" id="ARBA00008533"/>
    </source>
</evidence>
<dbReference type="GO" id="GO:0016887">
    <property type="term" value="F:ATP hydrolysis activity"/>
    <property type="evidence" value="ECO:0007669"/>
    <property type="project" value="InterPro"/>
</dbReference>
<evidence type="ECO:0000256" key="13">
    <source>
        <dbReference type="RuleBase" id="RU003587"/>
    </source>
</evidence>
<comment type="function">
    <text evidence="12">The UvrABC repair system catalyzes the recognition and processing of DNA lesions. A damage recognition complex composed of 2 UvrA and 2 UvrB subunits scans DNA for abnormalities. Upon binding of the UvrA(2)B(2) complex to a putative damaged site, the DNA wraps around one UvrB monomer. DNA wrap is dependent on ATP binding by UvrB and probably causes local melting of the DNA helix, facilitating insertion of UvrB beta-hairpin between the DNA strands. Then UvrB probes one DNA strand for the presence of a lesion. If a lesion is found the UvrA subunits dissociate and the UvrB-DNA preincision complex is formed. This complex is subsequently bound by UvrC and the second UvrB is released. If no lesion is found, the DNA wraps around the other UvrB subunit that will check the other stand for damage.</text>
</comment>
<evidence type="ECO:0000256" key="12">
    <source>
        <dbReference type="HAMAP-Rule" id="MF_00204"/>
    </source>
</evidence>
<organism evidence="17 18">
    <name type="scientific">Candidatus Uhrbacteria bacterium CG_4_9_14_3_um_filter_41_35</name>
    <dbReference type="NCBI Taxonomy" id="1975034"/>
    <lineage>
        <taxon>Bacteria</taxon>
        <taxon>Candidatus Uhriibacteriota</taxon>
    </lineage>
</organism>
<dbReference type="AlphaFoldDB" id="A0A2M7XFY5"/>
<comment type="subcellular location">
    <subcellularLocation>
        <location evidence="1 12 13">Cytoplasm</location>
    </subcellularLocation>
</comment>
<dbReference type="SMART" id="SM00490">
    <property type="entry name" value="HELICc"/>
    <property type="match status" value="1"/>
</dbReference>
<feature type="short sequence motif" description="Beta-hairpin" evidence="12">
    <location>
        <begin position="91"/>
        <end position="114"/>
    </location>
</feature>
<evidence type="ECO:0000256" key="1">
    <source>
        <dbReference type="ARBA" id="ARBA00004496"/>
    </source>
</evidence>
<dbReference type="InterPro" id="IPR004807">
    <property type="entry name" value="UvrB"/>
</dbReference>
<keyword evidence="7 12" id="KW-0067">ATP-binding</keyword>
<dbReference type="NCBIfam" id="NF003673">
    <property type="entry name" value="PRK05298.1"/>
    <property type="match status" value="1"/>
</dbReference>
<dbReference type="Pfam" id="PF12344">
    <property type="entry name" value="UvrB"/>
    <property type="match status" value="1"/>
</dbReference>
<evidence type="ECO:0000259" key="15">
    <source>
        <dbReference type="PROSITE" id="PS51192"/>
    </source>
</evidence>
<evidence type="ECO:0000256" key="10">
    <source>
        <dbReference type="ARBA" id="ARBA00026033"/>
    </source>
</evidence>
<evidence type="ECO:0000256" key="8">
    <source>
        <dbReference type="ARBA" id="ARBA00022881"/>
    </source>
</evidence>
<accession>A0A2M7XFY5</accession>
<feature type="binding site" evidence="12">
    <location>
        <begin position="38"/>
        <end position="45"/>
    </location>
    <ligand>
        <name>ATP</name>
        <dbReference type="ChEBI" id="CHEBI:30616"/>
    </ligand>
</feature>
<evidence type="ECO:0000256" key="7">
    <source>
        <dbReference type="ARBA" id="ARBA00022840"/>
    </source>
</evidence>
<keyword evidence="3 12" id="KW-0963">Cytoplasm</keyword>